<name>A0A0P7HX16_9EURY</name>
<sequence length="401" mass="45312">MQSHVDEDSSSEVTEMKDPESRTIFAGVDGRTDTELPEWYRERHGDADPVTFAEAVRDLPQAVETTVAYQNPYTDEWVETERFNALVEPSRAREQARDEDADTDPLFHVPTDSYSIINTVDVYGPLEEVLREETIDGTPLGEVMFGEIRRYRGGGEVHMDIMFDGLEVRLPGRSDPITMGVTSGYDFFGEHAVYVEGFAQDGYCSNTMRSLTDKEVIKHVGDVRNFRTWWEELLAQVELVADDLFEFIRDAQDIDLDFSELPFTVTEFYSLLGFPDYLAERAASDAEANAASPVEIDMWTLHSGATYALTHFFQGKEGASLDGYVRTANDILFNPEGTIERVERAYEEELEADGDDGSQASLAGERALASIERVSDDLQEKVDQFEEREDALRERFQEAMG</sequence>
<protein>
    <submittedName>
        <fullName evidence="3">Uncharacterized protein</fullName>
    </submittedName>
</protein>
<proteinExistence type="predicted"/>
<evidence type="ECO:0000313" key="4">
    <source>
        <dbReference type="Proteomes" id="UP000050535"/>
    </source>
</evidence>
<evidence type="ECO:0000256" key="2">
    <source>
        <dbReference type="SAM" id="MobiDB-lite"/>
    </source>
</evidence>
<keyword evidence="4" id="KW-1185">Reference proteome</keyword>
<keyword evidence="1" id="KW-0175">Coiled coil</keyword>
<dbReference type="Proteomes" id="UP000050535">
    <property type="component" value="Unassembled WGS sequence"/>
</dbReference>
<gene>
    <name evidence="3" type="ORF">SY89_03170</name>
</gene>
<dbReference type="STRING" id="699431.SY89_03170"/>
<organism evidence="3 4">
    <name type="scientific">Halolamina pelagica</name>
    <dbReference type="NCBI Taxonomy" id="699431"/>
    <lineage>
        <taxon>Archaea</taxon>
        <taxon>Methanobacteriati</taxon>
        <taxon>Methanobacteriota</taxon>
        <taxon>Stenosarchaea group</taxon>
        <taxon>Halobacteria</taxon>
        <taxon>Halobacteriales</taxon>
        <taxon>Haloferacaceae</taxon>
    </lineage>
</organism>
<feature type="region of interest" description="Disordered" evidence="2">
    <location>
        <begin position="1"/>
        <end position="30"/>
    </location>
</feature>
<evidence type="ECO:0000256" key="1">
    <source>
        <dbReference type="SAM" id="Coils"/>
    </source>
</evidence>
<comment type="caution">
    <text evidence="3">The sequence shown here is derived from an EMBL/GenBank/DDBJ whole genome shotgun (WGS) entry which is preliminary data.</text>
</comment>
<reference evidence="4" key="1">
    <citation type="submission" date="2013-11" db="EMBL/GenBank/DDBJ databases">
        <authorList>
            <person name="Hoang H.T."/>
            <person name="Killian M.L."/>
            <person name="Madson D.M."/>
            <person name="Arruda P.H.E."/>
            <person name="Sun D."/>
            <person name="Schwartz K.J."/>
            <person name="Yoon K."/>
        </authorList>
    </citation>
    <scope>NUCLEOTIDE SEQUENCE [LARGE SCALE GENOMIC DNA]</scope>
    <source>
        <strain evidence="4">CDK2</strain>
    </source>
</reference>
<dbReference type="EMBL" id="LGUC01000002">
    <property type="protein sequence ID" value="KPN28936.1"/>
    <property type="molecule type" value="Genomic_DNA"/>
</dbReference>
<dbReference type="AlphaFoldDB" id="A0A0P7HX16"/>
<accession>A0A0P7HX16</accession>
<feature type="coiled-coil region" evidence="1">
    <location>
        <begin position="368"/>
        <end position="395"/>
    </location>
</feature>
<evidence type="ECO:0000313" key="3">
    <source>
        <dbReference type="EMBL" id="KPN28936.1"/>
    </source>
</evidence>
<dbReference type="PATRIC" id="fig|699431.3.peg.3239"/>